<accession>A0AAX3W462</accession>
<evidence type="ECO:0000256" key="2">
    <source>
        <dbReference type="SAM" id="SignalP"/>
    </source>
</evidence>
<evidence type="ECO:0000256" key="1">
    <source>
        <dbReference type="SAM" id="MobiDB-lite"/>
    </source>
</evidence>
<feature type="region of interest" description="Disordered" evidence="1">
    <location>
        <begin position="322"/>
        <end position="408"/>
    </location>
</feature>
<name>A0AAX3W462_MAMLE</name>
<dbReference type="Proteomes" id="UP001223261">
    <property type="component" value="Chromosome"/>
</dbReference>
<protein>
    <submittedName>
        <fullName evidence="3">Uncharacterized protein</fullName>
    </submittedName>
</protein>
<feature type="compositionally biased region" description="Low complexity" evidence="1">
    <location>
        <begin position="375"/>
        <end position="385"/>
    </location>
</feature>
<dbReference type="RefSeq" id="WP_282862043.1">
    <property type="nucleotide sequence ID" value="NZ_CP118848.1"/>
</dbReference>
<feature type="compositionally biased region" description="Basic and acidic residues" evidence="1">
    <location>
        <begin position="322"/>
        <end position="374"/>
    </location>
</feature>
<feature type="chain" id="PRO_5043399474" evidence="2">
    <location>
        <begin position="40"/>
        <end position="437"/>
    </location>
</feature>
<proteinExistence type="predicted"/>
<reference evidence="3" key="1">
    <citation type="journal article" date="2023" name="Antibiotics">
        <title>Prevalence and Molecular Characterization of Methicillin-Resistant Staphylococci (MRS) and Mammaliicocci (MRM) in Dromedary Camels from Algeria: First Detection of SCCmec-mecC Hybrid in Methicillin-Resistant Mammaliicoccus lentus.</title>
        <authorList>
            <person name="Belhout C."/>
            <person name="Boyen F."/>
            <person name="Vereecke N."/>
            <person name="Theuns S."/>
            <person name="Taibi N."/>
            <person name="Stegger M."/>
            <person name="de la Fe-Rodriguez P.Y."/>
            <person name="Bouayad L."/>
            <person name="Elgroud R."/>
            <person name="Butaye P."/>
        </authorList>
    </citation>
    <scope>NUCLEOTIDE SEQUENCE</scope>
    <source>
        <strain evidence="3">7048</strain>
    </source>
</reference>
<feature type="compositionally biased region" description="Basic and acidic residues" evidence="1">
    <location>
        <begin position="386"/>
        <end position="408"/>
    </location>
</feature>
<keyword evidence="2" id="KW-0732">Signal</keyword>
<feature type="region of interest" description="Disordered" evidence="1">
    <location>
        <begin position="40"/>
        <end position="63"/>
    </location>
</feature>
<evidence type="ECO:0000313" key="3">
    <source>
        <dbReference type="EMBL" id="WHI59730.1"/>
    </source>
</evidence>
<feature type="signal peptide" evidence="2">
    <location>
        <begin position="1"/>
        <end position="39"/>
    </location>
</feature>
<sequence>MNSQQKFNKFSIKKCTLSVMSVCIGSVLFLSNTSDIAFASEGDSNHQENTVSANNQIEKNEKESNPEILSITLDKHEYAPGEVVKVQFKIKDINKLENVSIGFSNDTAVGETTLAESLDNPSAIQSADGVWTVNVDVEIPKKIGDTSFSFSTATVDNVNGGGDTIAPQLGPTTLNVQALKFSVKNKVNQDKIDTVAPQIKNVSVDKNVYKSGETVNATVMLEDISKLREVSLSFGKEPFDGKAGISKFADMTKATRDKEGKWIVPLQLQIPKDNINTSYQFAHVSAVDEFGNSVALVEGVTKQPELSKIGFKVEADNKATLSNKEDKDKKQDNQKTTSKEVKKAEDRQKVVTVPKKEAIISNKEQKQVKKEDNNKSNQSQDNQKAMPKEAKKPEDKKDASKKELPKSGEVVKDITWISAIIAICSIPVLLRSRKRQS</sequence>
<gene>
    <name evidence="3" type="ORF">PYH69_13605</name>
</gene>
<feature type="compositionally biased region" description="Polar residues" evidence="1">
    <location>
        <begin position="47"/>
        <end position="57"/>
    </location>
</feature>
<dbReference type="AlphaFoldDB" id="A0AAX3W462"/>
<dbReference type="EMBL" id="CP118848">
    <property type="protein sequence ID" value="WHI59730.1"/>
    <property type="molecule type" value="Genomic_DNA"/>
</dbReference>
<evidence type="ECO:0000313" key="4">
    <source>
        <dbReference type="Proteomes" id="UP001223261"/>
    </source>
</evidence>
<organism evidence="3 4">
    <name type="scientific">Mammaliicoccus lentus</name>
    <name type="common">Staphylococcus lentus</name>
    <dbReference type="NCBI Taxonomy" id="42858"/>
    <lineage>
        <taxon>Bacteria</taxon>
        <taxon>Bacillati</taxon>
        <taxon>Bacillota</taxon>
        <taxon>Bacilli</taxon>
        <taxon>Bacillales</taxon>
        <taxon>Staphylococcaceae</taxon>
        <taxon>Mammaliicoccus</taxon>
    </lineage>
</organism>